<organism evidence="1 2">
    <name type="scientific">Solanum verrucosum</name>
    <dbReference type="NCBI Taxonomy" id="315347"/>
    <lineage>
        <taxon>Eukaryota</taxon>
        <taxon>Viridiplantae</taxon>
        <taxon>Streptophyta</taxon>
        <taxon>Embryophyta</taxon>
        <taxon>Tracheophyta</taxon>
        <taxon>Spermatophyta</taxon>
        <taxon>Magnoliopsida</taxon>
        <taxon>eudicotyledons</taxon>
        <taxon>Gunneridae</taxon>
        <taxon>Pentapetalae</taxon>
        <taxon>asterids</taxon>
        <taxon>lamiids</taxon>
        <taxon>Solanales</taxon>
        <taxon>Solanaceae</taxon>
        <taxon>Solanoideae</taxon>
        <taxon>Solaneae</taxon>
        <taxon>Solanum</taxon>
    </lineage>
</organism>
<accession>A0AAF0UFA7</accession>
<sequence length="65" mass="7567">MARVLPKVLVCQALKEKIELTSHRTIPRCSIPSPNVTEPEFAEGQYRKTMNQTKRRITEWIDDPD</sequence>
<name>A0AAF0UFA7_SOLVR</name>
<gene>
    <name evidence="1" type="ORF">MTR67_038332</name>
</gene>
<evidence type="ECO:0000313" key="1">
    <source>
        <dbReference type="EMBL" id="WMV44947.1"/>
    </source>
</evidence>
<dbReference type="Proteomes" id="UP001234989">
    <property type="component" value="Chromosome 9"/>
</dbReference>
<dbReference type="AlphaFoldDB" id="A0AAF0UFA7"/>
<protein>
    <submittedName>
        <fullName evidence="1">Uncharacterized protein</fullName>
    </submittedName>
</protein>
<reference evidence="1" key="1">
    <citation type="submission" date="2023-08" db="EMBL/GenBank/DDBJ databases">
        <title>A de novo genome assembly of Solanum verrucosum Schlechtendal, a Mexican diploid species geographically isolated from the other diploid A-genome species in potato relatives.</title>
        <authorList>
            <person name="Hosaka K."/>
        </authorList>
    </citation>
    <scope>NUCLEOTIDE SEQUENCE</scope>
    <source>
        <tissue evidence="1">Young leaves</tissue>
    </source>
</reference>
<evidence type="ECO:0000313" key="2">
    <source>
        <dbReference type="Proteomes" id="UP001234989"/>
    </source>
</evidence>
<dbReference type="EMBL" id="CP133620">
    <property type="protein sequence ID" value="WMV44947.1"/>
    <property type="molecule type" value="Genomic_DNA"/>
</dbReference>
<proteinExistence type="predicted"/>
<keyword evidence="2" id="KW-1185">Reference proteome</keyword>